<evidence type="ECO:0000313" key="1">
    <source>
        <dbReference type="EMBL" id="MEJ5903783.1"/>
    </source>
</evidence>
<sequence length="149" mass="16652">MEQESSKLAPLEPISDNIDRDWLLQHLVTHANLAKDFHQPITLWMAGGMISGVLVSGQEYFDAYTEQFVSRFTPEAAEGTRKTLRDIGSRYYEEDESPDASNTIFIHLINAQFWTPSGSIPSSKGAGMVWRGRLSQVTGFSLGQLEKAE</sequence>
<dbReference type="Proteomes" id="UP001377692">
    <property type="component" value="Unassembled WGS sequence"/>
</dbReference>
<gene>
    <name evidence="1" type="primary">gvpU</name>
    <name evidence="1" type="ORF">V7V80_03710</name>
</gene>
<protein>
    <submittedName>
        <fullName evidence="1">Gas vesicle accessory protein GvpU</fullName>
    </submittedName>
</protein>
<proteinExistence type="predicted"/>
<dbReference type="EMBL" id="JBBHLD010000002">
    <property type="protein sequence ID" value="MEJ5903783.1"/>
    <property type="molecule type" value="Genomic_DNA"/>
</dbReference>
<keyword evidence="2" id="KW-1185">Reference proteome</keyword>
<reference evidence="1 2" key="1">
    <citation type="submission" date="2024-02" db="EMBL/GenBank/DDBJ databases">
        <title>Identification of pathogenicity and growth-promoting functions of Pseudomonas putida variants.</title>
        <authorList>
            <person name="Sun J."/>
        </authorList>
    </citation>
    <scope>NUCLEOTIDE SEQUENCE [LARGE SCALE GENOMIC DNA]</scope>
    <source>
        <strain evidence="1 2">A04</strain>
    </source>
</reference>
<comment type="caution">
    <text evidence="1">The sequence shown here is derived from an EMBL/GenBank/DDBJ whole genome shotgun (WGS) entry which is preliminary data.</text>
</comment>
<dbReference type="NCBIfam" id="NF041667">
    <property type="entry name" value="GvpU"/>
    <property type="match status" value="1"/>
</dbReference>
<organism evidence="1 2">
    <name type="scientific">Pseudomonas kermanshahensis</name>
    <dbReference type="NCBI Taxonomy" id="2745482"/>
    <lineage>
        <taxon>Bacteria</taxon>
        <taxon>Pseudomonadati</taxon>
        <taxon>Pseudomonadota</taxon>
        <taxon>Gammaproteobacteria</taxon>
        <taxon>Pseudomonadales</taxon>
        <taxon>Pseudomonadaceae</taxon>
        <taxon>Pseudomonas</taxon>
    </lineage>
</organism>
<dbReference type="InterPro" id="IPR049644">
    <property type="entry name" value="GvpU-like"/>
</dbReference>
<dbReference type="RefSeq" id="WP_339548552.1">
    <property type="nucleotide sequence ID" value="NZ_JBBHLD010000002.1"/>
</dbReference>
<name>A0ABU8R1N2_9PSED</name>
<evidence type="ECO:0000313" key="2">
    <source>
        <dbReference type="Proteomes" id="UP001377692"/>
    </source>
</evidence>
<accession>A0ABU8R1N2</accession>